<dbReference type="RefSeq" id="WP_154504652.1">
    <property type="nucleotide sequence ID" value="NZ_VUMN01000016.1"/>
</dbReference>
<accession>A0A7X2NSK3</accession>
<sequence length="157" mass="17079">MGRLNFITELIPGILFAGIGLAGLILFHSAGPGIILTGILFSAAGVLILIRAIARIRRISAAEKHGTKVMAEAVTCYIDFSVSVNGISPYLLECAWQNPATGEVCHFCSDPIYRNLSFVQPGTPVEVMVDPENPEIYAVHWKSVLQAKNQVQTWQNV</sequence>
<evidence type="ECO:0000256" key="1">
    <source>
        <dbReference type="SAM" id="Phobius"/>
    </source>
</evidence>
<proteinExistence type="predicted"/>
<dbReference type="Proteomes" id="UP000461880">
    <property type="component" value="Unassembled WGS sequence"/>
</dbReference>
<dbReference type="AlphaFoldDB" id="A0A7X2NSK3"/>
<feature type="transmembrane region" description="Helical" evidence="1">
    <location>
        <begin position="7"/>
        <end position="27"/>
    </location>
</feature>
<organism evidence="2 3">
    <name type="scientific">Stecheria intestinalis</name>
    <dbReference type="NCBI Taxonomy" id="2606630"/>
    <lineage>
        <taxon>Bacteria</taxon>
        <taxon>Bacillati</taxon>
        <taxon>Bacillota</taxon>
        <taxon>Erysipelotrichia</taxon>
        <taxon>Erysipelotrichales</taxon>
        <taxon>Erysipelotrichaceae</taxon>
        <taxon>Stecheria</taxon>
    </lineage>
</organism>
<gene>
    <name evidence="2" type="ORF">FYJ51_07485</name>
</gene>
<keyword evidence="1" id="KW-0472">Membrane</keyword>
<dbReference type="EMBL" id="VUMN01000016">
    <property type="protein sequence ID" value="MSS58747.1"/>
    <property type="molecule type" value="Genomic_DNA"/>
</dbReference>
<keyword evidence="1" id="KW-0812">Transmembrane</keyword>
<name>A0A7X2NSK3_9FIRM</name>
<evidence type="ECO:0000313" key="3">
    <source>
        <dbReference type="Proteomes" id="UP000461880"/>
    </source>
</evidence>
<protein>
    <recommendedName>
        <fullName evidence="4">DUF3592 domain-containing protein</fullName>
    </recommendedName>
</protein>
<feature type="transmembrane region" description="Helical" evidence="1">
    <location>
        <begin position="33"/>
        <end position="54"/>
    </location>
</feature>
<evidence type="ECO:0008006" key="4">
    <source>
        <dbReference type="Google" id="ProtNLM"/>
    </source>
</evidence>
<comment type="caution">
    <text evidence="2">The sequence shown here is derived from an EMBL/GenBank/DDBJ whole genome shotgun (WGS) entry which is preliminary data.</text>
</comment>
<reference evidence="2 3" key="1">
    <citation type="submission" date="2019-08" db="EMBL/GenBank/DDBJ databases">
        <title>In-depth cultivation of the pig gut microbiome towards novel bacterial diversity and tailored functional studies.</title>
        <authorList>
            <person name="Wylensek D."/>
            <person name="Hitch T.C.A."/>
            <person name="Clavel T."/>
        </authorList>
    </citation>
    <scope>NUCLEOTIDE SEQUENCE [LARGE SCALE GENOMIC DNA]</scope>
    <source>
        <strain evidence="2 3">Oil+RF-744-GAM-WT-6</strain>
    </source>
</reference>
<keyword evidence="3" id="KW-1185">Reference proteome</keyword>
<evidence type="ECO:0000313" key="2">
    <source>
        <dbReference type="EMBL" id="MSS58747.1"/>
    </source>
</evidence>
<keyword evidence="1" id="KW-1133">Transmembrane helix</keyword>